<dbReference type="Gene3D" id="2.60.40.2360">
    <property type="entry name" value="Intracellular proteinase inhibitor BsuPI"/>
    <property type="match status" value="1"/>
</dbReference>
<evidence type="ECO:0000313" key="4">
    <source>
        <dbReference type="Proteomes" id="UP000178606"/>
    </source>
</evidence>
<evidence type="ECO:0000313" key="3">
    <source>
        <dbReference type="EMBL" id="OGG45077.1"/>
    </source>
</evidence>
<protein>
    <recommendedName>
        <fullName evidence="2">Intracellular proteinase inhibitor BsuPI domain-containing protein</fullName>
    </recommendedName>
</protein>
<dbReference type="PROSITE" id="PS00018">
    <property type="entry name" value="EF_HAND_1"/>
    <property type="match status" value="1"/>
</dbReference>
<name>A0A1F6C814_HANXR</name>
<dbReference type="Pfam" id="PF12690">
    <property type="entry name" value="BsuPI"/>
    <property type="match status" value="1"/>
</dbReference>
<evidence type="ECO:0000259" key="2">
    <source>
        <dbReference type="Pfam" id="PF12690"/>
    </source>
</evidence>
<gene>
    <name evidence="3" type="ORF">A3F84_03010</name>
</gene>
<dbReference type="EMBL" id="MFKF01000388">
    <property type="protein sequence ID" value="OGG45077.1"/>
    <property type="molecule type" value="Genomic_DNA"/>
</dbReference>
<keyword evidence="1" id="KW-0732">Signal</keyword>
<dbReference type="InterPro" id="IPR036439">
    <property type="entry name" value="Dockerin_dom_sf"/>
</dbReference>
<feature type="chain" id="PRO_5009523258" description="Intracellular proteinase inhibitor BsuPI domain-containing protein" evidence="1">
    <location>
        <begin position="24"/>
        <end position="387"/>
    </location>
</feature>
<dbReference type="GO" id="GO:0000272">
    <property type="term" value="P:polysaccharide catabolic process"/>
    <property type="evidence" value="ECO:0007669"/>
    <property type="project" value="InterPro"/>
</dbReference>
<dbReference type="Proteomes" id="UP000178606">
    <property type="component" value="Unassembled WGS sequence"/>
</dbReference>
<accession>A0A1F6C814</accession>
<comment type="caution">
    <text evidence="3">The sequence shown here is derived from an EMBL/GenBank/DDBJ whole genome shotgun (WGS) entry which is preliminary data.</text>
</comment>
<feature type="domain" description="Intracellular proteinase inhibitor BsuPI" evidence="2">
    <location>
        <begin position="196"/>
        <end position="294"/>
    </location>
</feature>
<feature type="signal peptide" evidence="1">
    <location>
        <begin position="1"/>
        <end position="23"/>
    </location>
</feature>
<dbReference type="Gene3D" id="1.10.1330.10">
    <property type="entry name" value="Dockerin domain"/>
    <property type="match status" value="1"/>
</dbReference>
<sequence>MSKRFRTFCAVAMALILPGVAGAESLADYFPMESGMTWTYGDSFHVVQVGGMMKSLPPIYIVDYMGQKRYFIKQDGGKVLEWGDGKTRLLYDFGAKVGTSWKIEPLGDGSEILDGTVVTVASVSEGVSTPYGDFKGCVHLSMRPRDGLADAGFTDMWFAPGVGLVKWSEIWIGGVRSYALTGFSVRIETARLKAELTMDRQAYSPGDSAFIRYRLTNASRETLKLMFRSGQRYDFILEGARGKVWQWSDGRFFTMALGAQDLAPGDSVVVREAFVAPKGDAEAGETYVLTGFMAVMPDEPGAVAREETEVQVKFTVGRTGRPPDSSSGSQTALIKGDFDRDGRVGFTDFFMFADAFGTANPAFDLDSDGGVGFSDFFLFVDAFGMRQ</sequence>
<dbReference type="InterPro" id="IPR020481">
    <property type="entry name" value="Intracell_prot_inh_BsuPI"/>
</dbReference>
<evidence type="ECO:0000256" key="1">
    <source>
        <dbReference type="SAM" id="SignalP"/>
    </source>
</evidence>
<dbReference type="InterPro" id="IPR018247">
    <property type="entry name" value="EF_Hand_1_Ca_BS"/>
</dbReference>
<reference evidence="3 4" key="1">
    <citation type="journal article" date="2016" name="Nat. Commun.">
        <title>Thousands of microbial genomes shed light on interconnected biogeochemical processes in an aquifer system.</title>
        <authorList>
            <person name="Anantharaman K."/>
            <person name="Brown C.T."/>
            <person name="Hug L.A."/>
            <person name="Sharon I."/>
            <person name="Castelle C.J."/>
            <person name="Probst A.J."/>
            <person name="Thomas B.C."/>
            <person name="Singh A."/>
            <person name="Wilkins M.J."/>
            <person name="Karaoz U."/>
            <person name="Brodie E.L."/>
            <person name="Williams K.H."/>
            <person name="Hubbard S.S."/>
            <person name="Banfield J.F."/>
        </authorList>
    </citation>
    <scope>NUCLEOTIDE SEQUENCE [LARGE SCALE GENOMIC DNA]</scope>
    <source>
        <strain evidence="4">RIFCSPLOWO2_12_FULL_64_10</strain>
    </source>
</reference>
<proteinExistence type="predicted"/>
<dbReference type="InterPro" id="IPR038144">
    <property type="entry name" value="IPI"/>
</dbReference>
<organism evidence="3 4">
    <name type="scientific">Handelsmanbacteria sp. (strain RIFCSPLOWO2_12_FULL_64_10)</name>
    <dbReference type="NCBI Taxonomy" id="1817868"/>
    <lineage>
        <taxon>Bacteria</taxon>
        <taxon>Candidatus Handelsmaniibacteriota</taxon>
    </lineage>
</organism>
<dbReference type="AlphaFoldDB" id="A0A1F6C814"/>